<sequence length="313" mass="36828">MKECITVTYACDDNYSRHLAVSIASLIDNYSMSKRLDIFVFDAGISKENRGKIQKLERNNIGIKFVQIDVNMFDGYPLTIEHISLATYFRLKLPSLLPSHKKVVYFDVDIIINDDISKMWDVSLEGKSIAAVIEPEVSLNNKEHLRCIGVDGDFFYFNAGVLILDLDRLRRLNFEGKVIDYLGKYSSLLVYQDQDILNGMLFNDVKYLSPFYNYMPMYRNILSKKRRYQINLIPYTELEIKKLKKTACVYHFCGRRKAWMQSCTSSGFHLYKKYQHKTEWRDADYTDLEQIKGLVKANYIYRRFILRLMNFLS</sequence>
<accession>A0A5Q0TBJ2</accession>
<dbReference type="InterPro" id="IPR050748">
    <property type="entry name" value="Glycosyltrans_8_dom-fam"/>
</dbReference>
<evidence type="ECO:0000256" key="1">
    <source>
        <dbReference type="ARBA" id="ARBA00022676"/>
    </source>
</evidence>
<dbReference type="RefSeq" id="WP_153445923.1">
    <property type="nucleotide sequence ID" value="NZ_CP045699.1"/>
</dbReference>
<organism evidence="4 5">
    <name type="scientific">Vibrio algicola</name>
    <dbReference type="NCBI Taxonomy" id="2662262"/>
    <lineage>
        <taxon>Bacteria</taxon>
        <taxon>Pseudomonadati</taxon>
        <taxon>Pseudomonadota</taxon>
        <taxon>Gammaproteobacteria</taxon>
        <taxon>Vibrionales</taxon>
        <taxon>Vibrionaceae</taxon>
        <taxon>Vibrio</taxon>
    </lineage>
</organism>
<dbReference type="Pfam" id="PF01501">
    <property type="entry name" value="Glyco_transf_8"/>
    <property type="match status" value="1"/>
</dbReference>
<dbReference type="AlphaFoldDB" id="A0A5Q0TBJ2"/>
<name>A0A5Q0TBJ2_9VIBR</name>
<keyword evidence="1" id="KW-0328">Glycosyltransferase</keyword>
<evidence type="ECO:0000256" key="3">
    <source>
        <dbReference type="ARBA" id="ARBA00022723"/>
    </source>
</evidence>
<reference evidence="4 5" key="1">
    <citation type="submission" date="2019-10" db="EMBL/GenBank/DDBJ databases">
        <title>Vibrio sp. nov., isolated from Coralline algae surface.</title>
        <authorList>
            <person name="Geng Y."/>
            <person name="Zhang X."/>
        </authorList>
    </citation>
    <scope>NUCLEOTIDE SEQUENCE [LARGE SCALE GENOMIC DNA]</scope>
    <source>
        <strain evidence="4 5">SM1977</strain>
    </source>
</reference>
<proteinExistence type="predicted"/>
<keyword evidence="5" id="KW-1185">Reference proteome</keyword>
<dbReference type="GO" id="GO:0016757">
    <property type="term" value="F:glycosyltransferase activity"/>
    <property type="evidence" value="ECO:0007669"/>
    <property type="project" value="UniProtKB-KW"/>
</dbReference>
<dbReference type="GO" id="GO:0046872">
    <property type="term" value="F:metal ion binding"/>
    <property type="evidence" value="ECO:0007669"/>
    <property type="project" value="UniProtKB-KW"/>
</dbReference>
<evidence type="ECO:0000313" key="5">
    <source>
        <dbReference type="Proteomes" id="UP000348942"/>
    </source>
</evidence>
<dbReference type="InterPro" id="IPR029044">
    <property type="entry name" value="Nucleotide-diphossugar_trans"/>
</dbReference>
<gene>
    <name evidence="4" type="ORF">GFB47_01260</name>
</gene>
<dbReference type="CDD" id="cd04194">
    <property type="entry name" value="GT8_A4GalT_like"/>
    <property type="match status" value="1"/>
</dbReference>
<evidence type="ECO:0000256" key="2">
    <source>
        <dbReference type="ARBA" id="ARBA00022679"/>
    </source>
</evidence>
<dbReference type="SUPFAM" id="SSF53448">
    <property type="entry name" value="Nucleotide-diphospho-sugar transferases"/>
    <property type="match status" value="1"/>
</dbReference>
<dbReference type="Gene3D" id="3.90.550.10">
    <property type="entry name" value="Spore Coat Polysaccharide Biosynthesis Protein SpsA, Chain A"/>
    <property type="match status" value="1"/>
</dbReference>
<keyword evidence="2" id="KW-0808">Transferase</keyword>
<keyword evidence="3" id="KW-0479">Metal-binding</keyword>
<dbReference type="InterPro" id="IPR002495">
    <property type="entry name" value="Glyco_trans_8"/>
</dbReference>
<evidence type="ECO:0000313" key="4">
    <source>
        <dbReference type="EMBL" id="QGA64174.1"/>
    </source>
</evidence>
<dbReference type="Proteomes" id="UP000348942">
    <property type="component" value="Chromosome 1"/>
</dbReference>
<dbReference type="EMBL" id="CP045699">
    <property type="protein sequence ID" value="QGA64174.1"/>
    <property type="molecule type" value="Genomic_DNA"/>
</dbReference>
<dbReference type="PANTHER" id="PTHR13778:SF47">
    <property type="entry name" value="LIPOPOLYSACCHARIDE 1,3-GALACTOSYLTRANSFERASE"/>
    <property type="match status" value="1"/>
</dbReference>
<dbReference type="PANTHER" id="PTHR13778">
    <property type="entry name" value="GLYCOSYLTRANSFERASE 8 DOMAIN-CONTAINING PROTEIN"/>
    <property type="match status" value="1"/>
</dbReference>
<protein>
    <recommendedName>
        <fullName evidence="6">Glycosyltransferase family 8 protein</fullName>
    </recommendedName>
</protein>
<evidence type="ECO:0008006" key="6">
    <source>
        <dbReference type="Google" id="ProtNLM"/>
    </source>
</evidence>